<comment type="caution">
    <text evidence="2">The sequence shown here is derived from an EMBL/GenBank/DDBJ whole genome shotgun (WGS) entry which is preliminary data.</text>
</comment>
<dbReference type="OrthoDB" id="920109at2"/>
<gene>
    <name evidence="2" type="ORF">C7460_11112</name>
</gene>
<dbReference type="Proteomes" id="UP000256779">
    <property type="component" value="Unassembled WGS sequence"/>
</dbReference>
<dbReference type="InterPro" id="IPR036366">
    <property type="entry name" value="PGBDSf"/>
</dbReference>
<name>A0A3D9L3C4_MARFU</name>
<protein>
    <recommendedName>
        <fullName evidence="4">Peptidoglycan binding protein</fullName>
    </recommendedName>
</protein>
<keyword evidence="1" id="KW-0732">Signal</keyword>
<feature type="chain" id="PRO_5017701758" description="Peptidoglycan binding protein" evidence="1">
    <location>
        <begin position="20"/>
        <end position="883"/>
    </location>
</feature>
<keyword evidence="3" id="KW-1185">Reference proteome</keyword>
<evidence type="ECO:0000256" key="1">
    <source>
        <dbReference type="SAM" id="SignalP"/>
    </source>
</evidence>
<dbReference type="RefSeq" id="WP_115868403.1">
    <property type="nucleotide sequence ID" value="NZ_QREG01000011.1"/>
</dbReference>
<sequence>MKKLWIIAVLMFLGFGAFSQSGQKLPTLQFLDSASYKITGYKLDEELKYRFDISVNEQTESFTLETTTESLFVASFISKVQKLSSQHKSAEEEARLRTTARQLFYNYIASSKALALNKEPVAGDLILNRQVEVSRALGKYERSKAIDEANQLWSDATKVKLFQRRKHFASMPFDSTISGWHSKRSLKELFIKHSKDSLTAISEHQYGQTLHNLLGELNNLQKLEIDYKIQNQEYQVDLRKFNELKRLKDSLKLEQISFLESIKNLENPNNSNLETSDIPKLQADTAEINSNIEKLKDSLEIQLPKADPVLDSNSVNSKDRIKQLQECLVWLNYNIPITGNYLTMTTALIKRIQQETGEVAPNGSYGEGTYEILNQKMRIKKFNIENSLRALQDSLDLQLKNLLLLKFREKEKDVQEKIKHTELRYPNSVIIAKKDSTVKIKWKSILDSKAKIAKGIIKLNKLNKQLYVLPYKIDSIQIEFKSGYIENMLVVGNLQYGNEALSKKLPDSLRPKQEDQIKFDNQYPIGFSRKRDYQYLISGEYPRLIGYSSTGKTSKKKEDAFYLPTRAIIQNYLQNHAVGRRDFSPKDQVKSIVFTDEPNESIRLVKKMRKKLFEAHVFSDFIGLDESKENGLIQTSISKQLNIVTKRFPRLIFGDVINWGIIPEITPSVTISKLEETNKHLPISYRNDVINLQYRPARYVESLHLRSYENFNTGFDITWGLLDVPSLKSTFCLSSGMFYGRVALVDSTRRYEGDSIRYTGQALEIGANTWRIRPVLLTWRLQTVEDFQFDFNWSVNYLDLRHQDIYQVGDEALFLQQDPLATSQEERNHKFFFRTEFNAQWNPPNQEDSGGKLFFRYRFFWQNRFWNTSFHQAQVGYSFYLMK</sequence>
<dbReference type="AlphaFoldDB" id="A0A3D9L3C4"/>
<evidence type="ECO:0000313" key="2">
    <source>
        <dbReference type="EMBL" id="RED97871.1"/>
    </source>
</evidence>
<evidence type="ECO:0000313" key="3">
    <source>
        <dbReference type="Proteomes" id="UP000256779"/>
    </source>
</evidence>
<proteinExistence type="predicted"/>
<dbReference type="EMBL" id="QREG01000011">
    <property type="protein sequence ID" value="RED97871.1"/>
    <property type="molecule type" value="Genomic_DNA"/>
</dbReference>
<feature type="signal peptide" evidence="1">
    <location>
        <begin position="1"/>
        <end position="19"/>
    </location>
</feature>
<dbReference type="Gene3D" id="1.10.101.10">
    <property type="entry name" value="PGBD-like superfamily/PGBD"/>
    <property type="match status" value="1"/>
</dbReference>
<organism evidence="2 3">
    <name type="scientific">Marinoscillum furvescens DSM 4134</name>
    <dbReference type="NCBI Taxonomy" id="1122208"/>
    <lineage>
        <taxon>Bacteria</taxon>
        <taxon>Pseudomonadati</taxon>
        <taxon>Bacteroidota</taxon>
        <taxon>Cytophagia</taxon>
        <taxon>Cytophagales</taxon>
        <taxon>Reichenbachiellaceae</taxon>
        <taxon>Marinoscillum</taxon>
    </lineage>
</organism>
<evidence type="ECO:0008006" key="4">
    <source>
        <dbReference type="Google" id="ProtNLM"/>
    </source>
</evidence>
<accession>A0A3D9L3C4</accession>
<reference evidence="2 3" key="1">
    <citation type="submission" date="2018-07" db="EMBL/GenBank/DDBJ databases">
        <title>Genomic Encyclopedia of Type Strains, Phase IV (KMG-IV): sequencing the most valuable type-strain genomes for metagenomic binning, comparative biology and taxonomic classification.</title>
        <authorList>
            <person name="Goeker M."/>
        </authorList>
    </citation>
    <scope>NUCLEOTIDE SEQUENCE [LARGE SCALE GENOMIC DNA]</scope>
    <source>
        <strain evidence="2 3">DSM 4134</strain>
    </source>
</reference>